<dbReference type="SUPFAM" id="SSF50104">
    <property type="entry name" value="Translation proteins SH3-like domain"/>
    <property type="match status" value="1"/>
</dbReference>
<evidence type="ECO:0000256" key="2">
    <source>
        <dbReference type="ARBA" id="ARBA00022980"/>
    </source>
</evidence>
<dbReference type="GO" id="GO:0005762">
    <property type="term" value="C:mitochondrial large ribosomal subunit"/>
    <property type="evidence" value="ECO:0007669"/>
    <property type="project" value="TreeGrafter"/>
</dbReference>
<comment type="similarity">
    <text evidence="1">Belongs to the bacterial ribosomal protein bL19 family.</text>
</comment>
<protein>
    <submittedName>
        <fullName evidence="4">50S ribosomal protein L19</fullName>
    </submittedName>
</protein>
<dbReference type="HOGENOM" id="CLU_087075_1_0_1"/>
<accession>A0A074S6W3</accession>
<dbReference type="Proteomes" id="UP000027456">
    <property type="component" value="Unassembled WGS sequence"/>
</dbReference>
<dbReference type="PANTHER" id="PTHR15680:SF9">
    <property type="entry name" value="LARGE RIBOSOMAL SUBUNIT PROTEIN BL19M"/>
    <property type="match status" value="1"/>
</dbReference>
<name>A0A074S6W3_9AGAM</name>
<evidence type="ECO:0000256" key="1">
    <source>
        <dbReference type="ARBA" id="ARBA00005781"/>
    </source>
</evidence>
<organism evidence="4 5">
    <name type="scientific">Rhizoctonia solani 123E</name>
    <dbReference type="NCBI Taxonomy" id="1423351"/>
    <lineage>
        <taxon>Eukaryota</taxon>
        <taxon>Fungi</taxon>
        <taxon>Dikarya</taxon>
        <taxon>Basidiomycota</taxon>
        <taxon>Agaricomycotina</taxon>
        <taxon>Agaricomycetes</taxon>
        <taxon>Cantharellales</taxon>
        <taxon>Ceratobasidiaceae</taxon>
        <taxon>Rhizoctonia</taxon>
    </lineage>
</organism>
<dbReference type="InterPro" id="IPR038657">
    <property type="entry name" value="Ribosomal_bL19_sf"/>
</dbReference>
<dbReference type="STRING" id="1423351.A0A074S6W3"/>
<dbReference type="OrthoDB" id="4726at2759"/>
<comment type="caution">
    <text evidence="4">The sequence shown here is derived from an EMBL/GenBank/DDBJ whole genome shotgun (WGS) entry which is preliminary data.</text>
</comment>
<evidence type="ECO:0000313" key="5">
    <source>
        <dbReference type="Proteomes" id="UP000027456"/>
    </source>
</evidence>
<sequence length="178" mass="19256">MLGRLFSRGLVTAAGKPYPFSSQVTIPAPLPLPPTKDRMLVGKGLMAHLHKTLPTEPAQNLMNTLFSKTHKDRVLPGSVLSLSLAHAPNNFSGVLIAVRRKGPDTSFTLRNVVQRTGVEMRFSVGSPAIKEVKVIKRAGTGGGKSGRRMRRAKLYYLRDQPAKMNAISASVKRATGGK</sequence>
<keyword evidence="3" id="KW-0687">Ribonucleoprotein</keyword>
<proteinExistence type="inferred from homology"/>
<dbReference type="EMBL" id="AZST01000010">
    <property type="protein sequence ID" value="KEP55171.1"/>
    <property type="molecule type" value="Genomic_DNA"/>
</dbReference>
<reference evidence="4 5" key="1">
    <citation type="submission" date="2013-12" db="EMBL/GenBank/DDBJ databases">
        <authorList>
            <person name="Cubeta M."/>
            <person name="Pakala S."/>
            <person name="Fedorova N."/>
            <person name="Thomas E."/>
            <person name="Dean R."/>
            <person name="Jabaji S."/>
            <person name="Neate S."/>
            <person name="Toda T."/>
            <person name="Tavantzis S."/>
            <person name="Vilgalys R."/>
            <person name="Bharathan N."/>
            <person name="Pakala S."/>
            <person name="Losada L.S."/>
            <person name="Zafar N."/>
            <person name="Nierman W."/>
        </authorList>
    </citation>
    <scope>NUCLEOTIDE SEQUENCE [LARGE SCALE GENOMIC DNA]</scope>
    <source>
        <strain evidence="4 5">123E</strain>
    </source>
</reference>
<dbReference type="GO" id="GO:0006412">
    <property type="term" value="P:translation"/>
    <property type="evidence" value="ECO:0007669"/>
    <property type="project" value="InterPro"/>
</dbReference>
<dbReference type="InterPro" id="IPR001857">
    <property type="entry name" value="Ribosomal_bL19"/>
</dbReference>
<dbReference type="Gene3D" id="2.30.30.790">
    <property type="match status" value="1"/>
</dbReference>
<dbReference type="Pfam" id="PF01245">
    <property type="entry name" value="Ribosomal_L19"/>
    <property type="match status" value="1"/>
</dbReference>
<dbReference type="PANTHER" id="PTHR15680">
    <property type="entry name" value="RIBOSOMAL PROTEIN L19"/>
    <property type="match status" value="1"/>
</dbReference>
<dbReference type="InterPro" id="IPR008991">
    <property type="entry name" value="Translation_prot_SH3-like_sf"/>
</dbReference>
<keyword evidence="5" id="KW-1185">Reference proteome</keyword>
<dbReference type="AlphaFoldDB" id="A0A074S6W3"/>
<dbReference type="GO" id="GO:0003735">
    <property type="term" value="F:structural constituent of ribosome"/>
    <property type="evidence" value="ECO:0007669"/>
    <property type="project" value="InterPro"/>
</dbReference>
<keyword evidence="2 4" id="KW-0689">Ribosomal protein</keyword>
<gene>
    <name evidence="4" type="ORF">V565_008160</name>
</gene>
<evidence type="ECO:0000256" key="3">
    <source>
        <dbReference type="ARBA" id="ARBA00023274"/>
    </source>
</evidence>
<evidence type="ECO:0000313" key="4">
    <source>
        <dbReference type="EMBL" id="KEP55171.1"/>
    </source>
</evidence>